<proteinExistence type="predicted"/>
<dbReference type="PIRSF" id="PIRSF006603">
    <property type="entry name" value="DinF"/>
    <property type="match status" value="1"/>
</dbReference>
<comment type="subcellular location">
    <subcellularLocation>
        <location evidence="1">Cell membrane</location>
        <topology evidence="1">Multi-pass membrane protein</topology>
    </subcellularLocation>
</comment>
<dbReference type="CDD" id="cd13138">
    <property type="entry name" value="MATE_yoeA_like"/>
    <property type="match status" value="1"/>
</dbReference>
<evidence type="ECO:0000256" key="4">
    <source>
        <dbReference type="ARBA" id="ARBA00022692"/>
    </source>
</evidence>
<feature type="transmembrane region" description="Helical" evidence="7">
    <location>
        <begin position="315"/>
        <end position="339"/>
    </location>
</feature>
<feature type="transmembrane region" description="Helical" evidence="7">
    <location>
        <begin position="239"/>
        <end position="261"/>
    </location>
</feature>
<keyword evidence="9" id="KW-1185">Reference proteome</keyword>
<feature type="transmembrane region" description="Helical" evidence="7">
    <location>
        <begin position="386"/>
        <end position="405"/>
    </location>
</feature>
<organism evidence="8 9">
    <name type="scientific">Blautia aquisgranensis</name>
    <dbReference type="NCBI Taxonomy" id="3133153"/>
    <lineage>
        <taxon>Bacteria</taxon>
        <taxon>Bacillati</taxon>
        <taxon>Bacillota</taxon>
        <taxon>Clostridia</taxon>
        <taxon>Lachnospirales</taxon>
        <taxon>Lachnospiraceae</taxon>
        <taxon>Blautia</taxon>
    </lineage>
</organism>
<accession>A0ABV1BGX7</accession>
<dbReference type="InterPro" id="IPR048279">
    <property type="entry name" value="MdtK-like"/>
</dbReference>
<keyword evidence="2" id="KW-0813">Transport</keyword>
<feature type="transmembrane region" description="Helical" evidence="7">
    <location>
        <begin position="193"/>
        <end position="213"/>
    </location>
</feature>
<dbReference type="RefSeq" id="WP_349057264.1">
    <property type="nucleotide sequence ID" value="NZ_JBBMEJ010000017.1"/>
</dbReference>
<keyword evidence="5 7" id="KW-1133">Transmembrane helix</keyword>
<evidence type="ECO:0000256" key="5">
    <source>
        <dbReference type="ARBA" id="ARBA00022989"/>
    </source>
</evidence>
<evidence type="ECO:0000256" key="1">
    <source>
        <dbReference type="ARBA" id="ARBA00004651"/>
    </source>
</evidence>
<dbReference type="InterPro" id="IPR052031">
    <property type="entry name" value="Membrane_Transporter-Flippase"/>
</dbReference>
<dbReference type="NCBIfam" id="TIGR00797">
    <property type="entry name" value="matE"/>
    <property type="match status" value="1"/>
</dbReference>
<evidence type="ECO:0000256" key="6">
    <source>
        <dbReference type="ARBA" id="ARBA00023136"/>
    </source>
</evidence>
<dbReference type="PANTHER" id="PTHR43549">
    <property type="entry name" value="MULTIDRUG RESISTANCE PROTEIN YPNP-RELATED"/>
    <property type="match status" value="1"/>
</dbReference>
<feature type="transmembrane region" description="Helical" evidence="7">
    <location>
        <begin position="57"/>
        <end position="80"/>
    </location>
</feature>
<sequence>MEKNLTTGNLFKTIVYFALPYLLSYFLQTLYGMADLFITGQFCHVDAITAVSNGSQVMHMLTVIIVGLAMGATVTISRAIGADKKKDAARAIGNTVTLFMFVSIIFTAILLLFVRQIVALIGIPSEAVAGTTQYLVICFIGIPFITAYNIISSIFRGMGDSRTPMYFVAIACAANIVLDYVFIGFFHMGPSGAAFGTTLAQTLSVIIALVSICKKGMGIHLIAADFCPDHRVMTQILKIGIPVAVQDGCIQVAFIVITIIANHRGLNDAAAVGIVEKVISAVFLVPSSMLAAVSALAAQNIGAGKHDRAAKTLRYSIMITTIYGIIISVIVQLIAPGIVQAFTAEAAVVVLGTQYIRSYIWDCIFAGIHFSFTGYFCAYGKSYIGFIHNIIAIILVRIPGSYLASRFFPDTLFPMGMAAPAGSLLSVLICLLAYGWLKSHSGLFKAQPETGVNDGR</sequence>
<gene>
    <name evidence="8" type="ORF">WMO28_13220</name>
</gene>
<feature type="transmembrane region" description="Helical" evidence="7">
    <location>
        <begin position="134"/>
        <end position="155"/>
    </location>
</feature>
<feature type="transmembrane region" description="Helical" evidence="7">
    <location>
        <begin position="167"/>
        <end position="187"/>
    </location>
</feature>
<evidence type="ECO:0000313" key="9">
    <source>
        <dbReference type="Proteomes" id="UP001473063"/>
    </source>
</evidence>
<feature type="transmembrane region" description="Helical" evidence="7">
    <location>
        <begin position="417"/>
        <end position="437"/>
    </location>
</feature>
<name>A0ABV1BGX7_9FIRM</name>
<dbReference type="EMBL" id="JBBMEJ010000017">
    <property type="protein sequence ID" value="MEQ2371869.1"/>
    <property type="molecule type" value="Genomic_DNA"/>
</dbReference>
<reference evidence="8 9" key="1">
    <citation type="submission" date="2024-03" db="EMBL/GenBank/DDBJ databases">
        <title>Human intestinal bacterial collection.</title>
        <authorList>
            <person name="Pauvert C."/>
            <person name="Hitch T.C.A."/>
            <person name="Clavel T."/>
        </authorList>
    </citation>
    <scope>NUCLEOTIDE SEQUENCE [LARGE SCALE GENOMIC DNA]</scope>
    <source>
        <strain evidence="8 9">CLA-JM-H16</strain>
    </source>
</reference>
<dbReference type="InterPro" id="IPR002528">
    <property type="entry name" value="MATE_fam"/>
</dbReference>
<feature type="transmembrane region" description="Helical" evidence="7">
    <location>
        <begin position="359"/>
        <end position="379"/>
    </location>
</feature>
<evidence type="ECO:0000256" key="2">
    <source>
        <dbReference type="ARBA" id="ARBA00022448"/>
    </source>
</evidence>
<dbReference type="Proteomes" id="UP001473063">
    <property type="component" value="Unassembled WGS sequence"/>
</dbReference>
<protein>
    <submittedName>
        <fullName evidence="8">MATE family efflux transporter</fullName>
    </submittedName>
</protein>
<dbReference type="PANTHER" id="PTHR43549:SF3">
    <property type="entry name" value="MULTIDRUG RESISTANCE PROTEIN YPNP-RELATED"/>
    <property type="match status" value="1"/>
</dbReference>
<feature type="transmembrane region" description="Helical" evidence="7">
    <location>
        <begin position="92"/>
        <end position="114"/>
    </location>
</feature>
<keyword evidence="6 7" id="KW-0472">Membrane</keyword>
<feature type="transmembrane region" description="Helical" evidence="7">
    <location>
        <begin position="281"/>
        <end position="303"/>
    </location>
</feature>
<feature type="transmembrane region" description="Helical" evidence="7">
    <location>
        <begin position="9"/>
        <end position="27"/>
    </location>
</feature>
<evidence type="ECO:0000256" key="3">
    <source>
        <dbReference type="ARBA" id="ARBA00022475"/>
    </source>
</evidence>
<keyword evidence="4 7" id="KW-0812">Transmembrane</keyword>
<evidence type="ECO:0000313" key="8">
    <source>
        <dbReference type="EMBL" id="MEQ2371869.1"/>
    </source>
</evidence>
<comment type="caution">
    <text evidence="8">The sequence shown here is derived from an EMBL/GenBank/DDBJ whole genome shotgun (WGS) entry which is preliminary data.</text>
</comment>
<evidence type="ECO:0000256" key="7">
    <source>
        <dbReference type="SAM" id="Phobius"/>
    </source>
</evidence>
<dbReference type="Pfam" id="PF01554">
    <property type="entry name" value="MatE"/>
    <property type="match status" value="2"/>
</dbReference>
<keyword evidence="3" id="KW-1003">Cell membrane</keyword>